<evidence type="ECO:0000256" key="4">
    <source>
        <dbReference type="ARBA" id="ARBA00022679"/>
    </source>
</evidence>
<evidence type="ECO:0000256" key="3">
    <source>
        <dbReference type="ARBA" id="ARBA00022576"/>
    </source>
</evidence>
<dbReference type="Gene3D" id="3.40.640.10">
    <property type="entry name" value="Type I PLP-dependent aspartate aminotransferase-like (Major domain)"/>
    <property type="match status" value="1"/>
</dbReference>
<dbReference type="PROSITE" id="PS00600">
    <property type="entry name" value="AA_TRANSFER_CLASS_3"/>
    <property type="match status" value="1"/>
</dbReference>
<dbReference type="EMBL" id="WTFN01000005">
    <property type="protein sequence ID" value="MWK54954.1"/>
    <property type="molecule type" value="Genomic_DNA"/>
</dbReference>
<dbReference type="InterPro" id="IPR015422">
    <property type="entry name" value="PyrdxlP-dep_Trfase_small"/>
</dbReference>
<dbReference type="NCBIfam" id="NF004767">
    <property type="entry name" value="PRK06105.1"/>
    <property type="match status" value="1"/>
</dbReference>
<dbReference type="Proteomes" id="UP000515591">
    <property type="component" value="Chromosome"/>
</dbReference>
<name>A0A1I0SJL2_9GAMM</name>
<dbReference type="InterPro" id="IPR015421">
    <property type="entry name" value="PyrdxlP-dep_Trfase_major"/>
</dbReference>
<protein>
    <submittedName>
        <fullName evidence="8">Aminotransferase class III-fold pyridoxal phosphate-dependent enzyme</fullName>
    </submittedName>
    <submittedName>
        <fullName evidence="7">Aspartate aminotransferase family protein</fullName>
    </submittedName>
</protein>
<dbReference type="PANTHER" id="PTHR43094">
    <property type="entry name" value="AMINOTRANSFERASE"/>
    <property type="match status" value="1"/>
</dbReference>
<dbReference type="CDD" id="cd00610">
    <property type="entry name" value="OAT_like"/>
    <property type="match status" value="1"/>
</dbReference>
<dbReference type="InterPro" id="IPR049704">
    <property type="entry name" value="Aminotrans_3_PPA_site"/>
</dbReference>
<dbReference type="Proteomes" id="UP000461288">
    <property type="component" value="Unassembled WGS sequence"/>
</dbReference>
<dbReference type="InterPro" id="IPR005814">
    <property type="entry name" value="Aminotrans_3"/>
</dbReference>
<proteinExistence type="inferred from homology"/>
<dbReference type="Pfam" id="PF00202">
    <property type="entry name" value="Aminotran_3"/>
    <property type="match status" value="1"/>
</dbReference>
<dbReference type="GO" id="GO:0008483">
    <property type="term" value="F:transaminase activity"/>
    <property type="evidence" value="ECO:0007669"/>
    <property type="project" value="UniProtKB-KW"/>
</dbReference>
<evidence type="ECO:0000313" key="8">
    <source>
        <dbReference type="EMBL" id="MWK54954.1"/>
    </source>
</evidence>
<dbReference type="Gene3D" id="3.90.1150.10">
    <property type="entry name" value="Aspartate Aminotransferase, domain 1"/>
    <property type="match status" value="1"/>
</dbReference>
<evidence type="ECO:0000256" key="2">
    <source>
        <dbReference type="ARBA" id="ARBA00008954"/>
    </source>
</evidence>
<dbReference type="RefSeq" id="WP_107328487.1">
    <property type="nucleotide sequence ID" value="NZ_AP022213.1"/>
</dbReference>
<evidence type="ECO:0000256" key="5">
    <source>
        <dbReference type="ARBA" id="ARBA00022898"/>
    </source>
</evidence>
<evidence type="ECO:0000313" key="7">
    <source>
        <dbReference type="EMBL" id="BBT14233.1"/>
    </source>
</evidence>
<dbReference type="EMBL" id="AP022213">
    <property type="protein sequence ID" value="BBT14233.1"/>
    <property type="molecule type" value="Genomic_DNA"/>
</dbReference>
<evidence type="ECO:0000313" key="10">
    <source>
        <dbReference type="Proteomes" id="UP000515591"/>
    </source>
</evidence>
<sequence>MNSQVTNPRTLEWQALSRDHHLPPFTDYKALNAKGARIITKAEGVYVWDSEGNKILDGMAGLWCVNVGYGREELVQAAANQMRELPFYNLFFQTAHPPAIELAKAISELAPDGMNHVFFTGSGSEANDTVLRMVRHYWATKGQPKKKVVIGRWNGYHGSTVAGVSLGGMKALHGQGDLPIPGIVHIPQPYWYGEGGDMAPAEFGVWAAEQLEKKILEVGEENVAAFIAEPIQGAGGVIVPPETYWPKIREILAKYDILFIADEVICGFGRTGEWFGSQYYGNAPDLMPIAKGLTSGYIPMGGVIVRDEIVEVLNQGGEFYHGFTYSGHPVAAAVALENIRILRDEKIVEKVKAETAPYLQQRWQELADHPLVGEARGVGMVGALELVKNKKTRERFNDLGVGMQCREHCFRNGLIMRAVGDTMIISPPLVITKDEIDELVTKARKCLDLTASAVLG</sequence>
<comment type="similarity">
    <text evidence="2 6">Belongs to the class-III pyridoxal-phosphate-dependent aminotransferase family.</text>
</comment>
<keyword evidence="5 6" id="KW-0663">Pyridoxal phosphate</keyword>
<dbReference type="GO" id="GO:0030170">
    <property type="term" value="F:pyridoxal phosphate binding"/>
    <property type="evidence" value="ECO:0007669"/>
    <property type="project" value="InterPro"/>
</dbReference>
<reference evidence="7 10" key="1">
    <citation type="submission" date="2019-12" db="EMBL/GenBank/DDBJ databases">
        <title>complete genome sequences of Pseudomonas otitidis str. WP8-S17-CRE-03 isolated from wastewater treatment plant effluent.</title>
        <authorList>
            <person name="Sekizuka T."/>
            <person name="Itokawa K."/>
            <person name="Yatsu K."/>
            <person name="Inamine Y."/>
            <person name="Kuroda M."/>
        </authorList>
    </citation>
    <scope>NUCLEOTIDE SEQUENCE [LARGE SCALE GENOMIC DNA]</scope>
    <source>
        <strain evidence="7 10">WP8-S17-CRE-03</strain>
    </source>
</reference>
<comment type="cofactor">
    <cofactor evidence="1">
        <name>pyridoxal 5'-phosphate</name>
        <dbReference type="ChEBI" id="CHEBI:597326"/>
    </cofactor>
</comment>
<evidence type="ECO:0000256" key="1">
    <source>
        <dbReference type="ARBA" id="ARBA00001933"/>
    </source>
</evidence>
<organism evidence="8 9">
    <name type="scientific">Metapseudomonas otitidis</name>
    <dbReference type="NCBI Taxonomy" id="319939"/>
    <lineage>
        <taxon>Bacteria</taxon>
        <taxon>Pseudomonadati</taxon>
        <taxon>Pseudomonadota</taxon>
        <taxon>Gammaproteobacteria</taxon>
        <taxon>Pseudomonadales</taxon>
        <taxon>Pseudomonadaceae</taxon>
        <taxon>Metapseudomonas</taxon>
    </lineage>
</organism>
<dbReference type="InterPro" id="IPR015424">
    <property type="entry name" value="PyrdxlP-dep_Trfase"/>
</dbReference>
<evidence type="ECO:0000256" key="6">
    <source>
        <dbReference type="RuleBase" id="RU003560"/>
    </source>
</evidence>
<keyword evidence="4 8" id="KW-0808">Transferase</keyword>
<keyword evidence="3 8" id="KW-0032">Aminotransferase</keyword>
<dbReference type="NCBIfam" id="NF005682">
    <property type="entry name" value="PRK07480.1"/>
    <property type="match status" value="1"/>
</dbReference>
<dbReference type="FunFam" id="3.40.640.10:FF:000014">
    <property type="entry name" value="Adenosylmethionine-8-amino-7-oxononanoate aminotransferase, probable"/>
    <property type="match status" value="1"/>
</dbReference>
<dbReference type="STRING" id="319939.SAMN05216263_101168"/>
<reference evidence="8 9" key="2">
    <citation type="submission" date="2019-12" db="EMBL/GenBank/DDBJ databases">
        <title>Draft genome sequence of Pseudomonas otitidis recovered from a chicken carcass.</title>
        <authorList>
            <person name="Vieira T.R."/>
            <person name="Oliviera E.F.C."/>
            <person name="Silva N.M.V."/>
            <person name="Sambrano G.E."/>
            <person name="Cibulski S.P."/>
            <person name="Cardoso M.R.I."/>
        </authorList>
    </citation>
    <scope>NUCLEOTIDE SEQUENCE [LARGE SCALE GENOMIC DNA]</scope>
    <source>
        <strain evidence="8 9">25_K</strain>
    </source>
</reference>
<dbReference type="SUPFAM" id="SSF53383">
    <property type="entry name" value="PLP-dependent transferases"/>
    <property type="match status" value="1"/>
</dbReference>
<dbReference type="AlphaFoldDB" id="A0A1I0SJL2"/>
<dbReference type="PIRSF" id="PIRSF000521">
    <property type="entry name" value="Transaminase_4ab_Lys_Orn"/>
    <property type="match status" value="1"/>
</dbReference>
<dbReference type="PANTHER" id="PTHR43094:SF1">
    <property type="entry name" value="AMINOTRANSFERASE CLASS-III"/>
    <property type="match status" value="1"/>
</dbReference>
<gene>
    <name evidence="7" type="primary">spuC</name>
    <name evidence="8" type="ORF">GO594_03100</name>
    <name evidence="7" type="ORF">WP8S17C03_02820</name>
</gene>
<accession>A0A1I0SJL2</accession>
<evidence type="ECO:0000313" key="9">
    <source>
        <dbReference type="Proteomes" id="UP000461288"/>
    </source>
</evidence>